<dbReference type="AlphaFoldDB" id="A0A0G8ED52"/>
<organism evidence="1 2">
    <name type="scientific">Bacillus cereus</name>
    <dbReference type="NCBI Taxonomy" id="1396"/>
    <lineage>
        <taxon>Bacteria</taxon>
        <taxon>Bacillati</taxon>
        <taxon>Bacillota</taxon>
        <taxon>Bacilli</taxon>
        <taxon>Bacillales</taxon>
        <taxon>Bacillaceae</taxon>
        <taxon>Bacillus</taxon>
        <taxon>Bacillus cereus group</taxon>
    </lineage>
</organism>
<sequence>MKLFHGTSLDFGDGILKTGLIKKNQPTYDNVTNPNYVYLADRITCAMQYGHKKALRSETYGQDFYVFELEIIEIDLQVDFDEIGIFKESLGDKGESIRKLNEIYTVENTLPVIHSVRVDHDIDVKIASGKYAKVPSAGIVDTYCEDIRRYNLTDVELAKVYNSLVWKNC</sequence>
<dbReference type="EMBL" id="LCYI01000062">
    <property type="protein sequence ID" value="KLA22219.1"/>
    <property type="molecule type" value="Genomic_DNA"/>
</dbReference>
<protein>
    <recommendedName>
        <fullName evidence="3">DUF3990 domain-containing protein</fullName>
    </recommendedName>
</protein>
<reference evidence="1 2" key="1">
    <citation type="submission" date="2015-04" db="EMBL/GenBank/DDBJ databases">
        <title>Draft Genome Sequences of Eight Spore-Forming Food Isolates of Bacillus cereus Genome sequencing.</title>
        <authorList>
            <person name="Krawcyk A.O."/>
            <person name="de Jong A."/>
            <person name="Eijlander R.T."/>
            <person name="Berendsen E.M."/>
            <person name="Holsappel S."/>
            <person name="Wells-Bennik M."/>
            <person name="Kuipers O.P."/>
        </authorList>
    </citation>
    <scope>NUCLEOTIDE SEQUENCE [LARGE SCALE GENOMIC DNA]</scope>
    <source>
        <strain evidence="1 2">B4077</strain>
    </source>
</reference>
<evidence type="ECO:0000313" key="2">
    <source>
        <dbReference type="Proteomes" id="UP000035214"/>
    </source>
</evidence>
<evidence type="ECO:0008006" key="3">
    <source>
        <dbReference type="Google" id="ProtNLM"/>
    </source>
</evidence>
<proteinExistence type="predicted"/>
<dbReference type="PATRIC" id="fig|1396.428.peg.2517"/>
<name>A0A0G8ED52_BACCE</name>
<comment type="caution">
    <text evidence="1">The sequence shown here is derived from an EMBL/GenBank/DDBJ whole genome shotgun (WGS) entry which is preliminary data.</text>
</comment>
<dbReference type="RefSeq" id="WP_046956829.1">
    <property type="nucleotide sequence ID" value="NZ_LCYI01000062.1"/>
</dbReference>
<gene>
    <name evidence="1" type="ORF">B4077_3165</name>
</gene>
<evidence type="ECO:0000313" key="1">
    <source>
        <dbReference type="EMBL" id="KLA22219.1"/>
    </source>
</evidence>
<dbReference type="Proteomes" id="UP000035214">
    <property type="component" value="Unassembled WGS sequence"/>
</dbReference>
<accession>A0A0G8ED52</accession>